<sequence>MSLLTIHPENRPDDAEVIREPEAIAQKLWEIGVLFERWTADRELSPDADQESIIAAYRESIDRLIDRYEFRSVDVVSIRPDHPQKAELRAMFLNEHMHDDFEVRFFVDGRGLFYLHPNDKVYVLLCEQGDLISVPANLKHWFDMGENPHFTAIRLFTTPDGWKARFTDSGIASTFPSFEQFLTRYV</sequence>
<comment type="cofactor">
    <cofactor evidence="9">
        <name>Fe(2+)</name>
        <dbReference type="ChEBI" id="CHEBI:29033"/>
    </cofactor>
    <text evidence="9">Binds 1 Fe(2+) cation per monomer.</text>
</comment>
<dbReference type="Proteomes" id="UP001162030">
    <property type="component" value="Chromosome"/>
</dbReference>
<evidence type="ECO:0000313" key="11">
    <source>
        <dbReference type="Proteomes" id="UP001162030"/>
    </source>
</evidence>
<evidence type="ECO:0000256" key="9">
    <source>
        <dbReference type="HAMAP-Rule" id="MF_01682"/>
    </source>
</evidence>
<dbReference type="PANTHER" id="PTHR23418">
    <property type="entry name" value="ACIREDUCTONE DIOXYGENASE"/>
    <property type="match status" value="1"/>
</dbReference>
<accession>A0ABM9I313</accession>
<dbReference type="EC" id="1.13.11.53" evidence="9"/>
<name>A0ABM9I313_9GAMM</name>
<proteinExistence type="inferred from homology"/>
<keyword evidence="6 9" id="KW-0560">Oxidoreductase</keyword>
<feature type="site" description="May play a role in metal incorporation in vivo" evidence="9">
    <location>
        <position position="95"/>
    </location>
</feature>
<comment type="catalytic activity">
    <reaction evidence="9">
        <text>1,2-dihydroxy-5-(methylsulfanyl)pent-1-en-3-one + O2 = 3-(methylsulfanyl)propanoate + CO + formate + 2 H(+)</text>
        <dbReference type="Rhea" id="RHEA:14161"/>
        <dbReference type="ChEBI" id="CHEBI:15378"/>
        <dbReference type="ChEBI" id="CHEBI:15379"/>
        <dbReference type="ChEBI" id="CHEBI:15740"/>
        <dbReference type="ChEBI" id="CHEBI:17245"/>
        <dbReference type="ChEBI" id="CHEBI:49016"/>
        <dbReference type="ChEBI" id="CHEBI:49252"/>
        <dbReference type="EC" id="1.13.11.53"/>
    </reaction>
</comment>
<comment type="pathway">
    <text evidence="9">Amino-acid biosynthesis; L-methionine biosynthesis via salvage pathway; L-methionine from S-methyl-5-thio-alpha-D-ribose 1-phosphate: step 5/6.</text>
</comment>
<dbReference type="RefSeq" id="WP_026611472.1">
    <property type="nucleotide sequence ID" value="NZ_OX458333.1"/>
</dbReference>
<evidence type="ECO:0000256" key="5">
    <source>
        <dbReference type="ARBA" id="ARBA00022964"/>
    </source>
</evidence>
<dbReference type="InterPro" id="IPR011051">
    <property type="entry name" value="RmlC_Cupin_sf"/>
</dbReference>
<feature type="binding site" evidence="9">
    <location>
        <position position="140"/>
    </location>
    <ligand>
        <name>Fe(2+)</name>
        <dbReference type="ChEBI" id="CHEBI:29033"/>
    </ligand>
</feature>
<comment type="function">
    <text evidence="9">Catalyzes 2 different reactions between oxygene and the acireductone 1,2-dihydroxy-3-keto-5-methylthiopentene (DHK-MTPene) depending upon the metal bound in the active site. Fe-containing acireductone dioxygenase (Fe-ARD) produces formate and 2-keto-4-methylthiobutyrate (KMTB), the alpha-ketoacid precursor of methionine in the methionine recycle pathway. Ni-containing acireductone dioxygenase (Ni-ARD) produces methylthiopropionate, carbon monoxide and formate, and does not lie on the methionine recycle pathway.</text>
</comment>
<comment type="catalytic activity">
    <reaction evidence="1 9">
        <text>1,2-dihydroxy-5-(methylsulfanyl)pent-1-en-3-one + O2 = 4-methylsulfanyl-2-oxobutanoate + formate + 2 H(+)</text>
        <dbReference type="Rhea" id="RHEA:24504"/>
        <dbReference type="ChEBI" id="CHEBI:15378"/>
        <dbReference type="ChEBI" id="CHEBI:15379"/>
        <dbReference type="ChEBI" id="CHEBI:15740"/>
        <dbReference type="ChEBI" id="CHEBI:16723"/>
        <dbReference type="ChEBI" id="CHEBI:49252"/>
        <dbReference type="EC" id="1.13.11.54"/>
    </reaction>
</comment>
<protein>
    <recommendedName>
        <fullName evidence="9">Acireductone dioxygenase</fullName>
    </recommendedName>
    <alternativeName>
        <fullName evidence="9">1,2-dihydroxy-3-keto-5-methylthiopentene dioxygenase</fullName>
        <shortName evidence="9">DHK-MTPene dioxygenase</shortName>
    </alternativeName>
    <alternativeName>
        <fullName evidence="9">Acireductone dioxygenase (Fe(2+)-requiring)</fullName>
        <shortName evidence="9">ARD'</shortName>
        <shortName evidence="9">Fe-ARD</shortName>
        <ecNumber evidence="9">1.13.11.54</ecNumber>
    </alternativeName>
    <alternativeName>
        <fullName evidence="9">Acireductone dioxygenase (Ni(2+)-requiring)</fullName>
        <shortName evidence="9">ARD</shortName>
        <shortName evidence="9">Ni-ARD</shortName>
        <ecNumber evidence="9">1.13.11.53</ecNumber>
    </alternativeName>
</protein>
<keyword evidence="5 9" id="KW-0223">Dioxygenase</keyword>
<keyword evidence="2 9" id="KW-0533">Nickel</keyword>
<dbReference type="InterPro" id="IPR023956">
    <property type="entry name" value="ARD_bac"/>
</dbReference>
<feature type="binding site" evidence="9">
    <location>
        <position position="96"/>
    </location>
    <ligand>
        <name>Ni(2+)</name>
        <dbReference type="ChEBI" id="CHEBI:49786"/>
    </ligand>
</feature>
<feature type="binding site" evidence="9">
    <location>
        <position position="96"/>
    </location>
    <ligand>
        <name>Fe(2+)</name>
        <dbReference type="ChEBI" id="CHEBI:29033"/>
    </ligand>
</feature>
<dbReference type="CDD" id="cd02232">
    <property type="entry name" value="cupin_ARD"/>
    <property type="match status" value="1"/>
</dbReference>
<evidence type="ECO:0000256" key="2">
    <source>
        <dbReference type="ARBA" id="ARBA00022596"/>
    </source>
</evidence>
<feature type="binding site" evidence="9">
    <location>
        <position position="102"/>
    </location>
    <ligand>
        <name>Fe(2+)</name>
        <dbReference type="ChEBI" id="CHEBI:29033"/>
    </ligand>
</feature>
<evidence type="ECO:0000256" key="7">
    <source>
        <dbReference type="ARBA" id="ARBA00023004"/>
    </source>
</evidence>
<comment type="caution">
    <text evidence="9">Lacks conserved residue(s) required for the propagation of feature annotation.</text>
</comment>
<organism evidence="10 11">
    <name type="scientific">Methylocaldum szegediense</name>
    <dbReference type="NCBI Taxonomy" id="73780"/>
    <lineage>
        <taxon>Bacteria</taxon>
        <taxon>Pseudomonadati</taxon>
        <taxon>Pseudomonadota</taxon>
        <taxon>Gammaproteobacteria</taxon>
        <taxon>Methylococcales</taxon>
        <taxon>Methylococcaceae</taxon>
        <taxon>Methylocaldum</taxon>
    </lineage>
</organism>
<keyword evidence="7 9" id="KW-0408">Iron</keyword>
<gene>
    <name evidence="9 10" type="primary">mtnD</name>
    <name evidence="10" type="ORF">MSZNOR_2616</name>
</gene>
<dbReference type="Gene3D" id="2.60.120.10">
    <property type="entry name" value="Jelly Rolls"/>
    <property type="match status" value="1"/>
</dbReference>
<comment type="cofactor">
    <cofactor evidence="9">
        <name>Ni(2+)</name>
        <dbReference type="ChEBI" id="CHEBI:49786"/>
    </cofactor>
    <text evidence="9">Binds 1 nickel ion per monomer.</text>
</comment>
<keyword evidence="8 9" id="KW-0486">Methionine biosynthesis</keyword>
<evidence type="ECO:0000256" key="1">
    <source>
        <dbReference type="ARBA" id="ARBA00000428"/>
    </source>
</evidence>
<evidence type="ECO:0000256" key="6">
    <source>
        <dbReference type="ARBA" id="ARBA00023002"/>
    </source>
</evidence>
<dbReference type="InterPro" id="IPR004313">
    <property type="entry name" value="ARD"/>
</dbReference>
<reference evidence="10 11" key="1">
    <citation type="submission" date="2023-03" db="EMBL/GenBank/DDBJ databases">
        <authorList>
            <person name="Pearce D."/>
        </authorList>
    </citation>
    <scope>NUCLEOTIDE SEQUENCE [LARGE SCALE GENOMIC DNA]</scope>
    <source>
        <strain evidence="10">Msz</strain>
    </source>
</reference>
<keyword evidence="4 9" id="KW-0479">Metal-binding</keyword>
<dbReference type="InterPro" id="IPR014710">
    <property type="entry name" value="RmlC-like_jellyroll"/>
</dbReference>
<dbReference type="EMBL" id="OX458333">
    <property type="protein sequence ID" value="CAI8856745.1"/>
    <property type="molecule type" value="Genomic_DNA"/>
</dbReference>
<feature type="site" description="Important to generate the dianion" evidence="9">
    <location>
        <position position="104"/>
    </location>
</feature>
<evidence type="ECO:0000313" key="10">
    <source>
        <dbReference type="EMBL" id="CAI8856745.1"/>
    </source>
</evidence>
<comment type="subunit">
    <text evidence="9">Monomer.</text>
</comment>
<dbReference type="SUPFAM" id="SSF51182">
    <property type="entry name" value="RmlC-like cupins"/>
    <property type="match status" value="1"/>
</dbReference>
<dbReference type="GO" id="GO:0010309">
    <property type="term" value="F:acireductone dioxygenase [iron(II)-requiring] activity"/>
    <property type="evidence" value="ECO:0007669"/>
    <property type="project" value="UniProtKB-EC"/>
</dbReference>
<evidence type="ECO:0000256" key="4">
    <source>
        <dbReference type="ARBA" id="ARBA00022723"/>
    </source>
</evidence>
<dbReference type="PANTHER" id="PTHR23418:SF0">
    <property type="entry name" value="ACIREDUCTONE DIOXYGENASE"/>
    <property type="match status" value="1"/>
</dbReference>
<keyword evidence="3 9" id="KW-0028">Amino-acid biosynthesis</keyword>
<evidence type="ECO:0000256" key="3">
    <source>
        <dbReference type="ARBA" id="ARBA00022605"/>
    </source>
</evidence>
<feature type="binding site" evidence="9">
    <location>
        <position position="98"/>
    </location>
    <ligand>
        <name>Fe(2+)</name>
        <dbReference type="ChEBI" id="CHEBI:29033"/>
    </ligand>
</feature>
<feature type="binding site" evidence="9">
    <location>
        <position position="102"/>
    </location>
    <ligand>
        <name>Ni(2+)</name>
        <dbReference type="ChEBI" id="CHEBI:49786"/>
    </ligand>
</feature>
<evidence type="ECO:0000256" key="8">
    <source>
        <dbReference type="ARBA" id="ARBA00023167"/>
    </source>
</evidence>
<dbReference type="EC" id="1.13.11.54" evidence="9"/>
<dbReference type="HAMAP" id="MF_01682">
    <property type="entry name" value="Salvage_MtnD"/>
    <property type="match status" value="1"/>
</dbReference>
<dbReference type="Pfam" id="PF03079">
    <property type="entry name" value="ARD"/>
    <property type="match status" value="1"/>
</dbReference>
<comment type="similarity">
    <text evidence="9">Belongs to the acireductone dioxygenase (ARD) family.</text>
</comment>
<feature type="binding site" evidence="9">
    <location>
        <position position="140"/>
    </location>
    <ligand>
        <name>Ni(2+)</name>
        <dbReference type="ChEBI" id="CHEBI:49786"/>
    </ligand>
</feature>
<keyword evidence="11" id="KW-1185">Reference proteome</keyword>
<dbReference type="GO" id="GO:0010308">
    <property type="term" value="F:acireductone dioxygenase (Ni2+-requiring) activity"/>
    <property type="evidence" value="ECO:0007669"/>
    <property type="project" value="UniProtKB-EC"/>
</dbReference>
<feature type="binding site" evidence="9">
    <location>
        <position position="98"/>
    </location>
    <ligand>
        <name>Ni(2+)</name>
        <dbReference type="ChEBI" id="CHEBI:49786"/>
    </ligand>
</feature>